<dbReference type="Gene3D" id="3.40.970.10">
    <property type="entry name" value="Ribonuclease H1, N-terminal domain"/>
    <property type="match status" value="1"/>
</dbReference>
<proteinExistence type="predicted"/>
<gene>
    <name evidence="2" type="ORF">GCM10010982_07000</name>
</gene>
<dbReference type="SUPFAM" id="SSF55658">
    <property type="entry name" value="L9 N-domain-like"/>
    <property type="match status" value="1"/>
</dbReference>
<evidence type="ECO:0000259" key="1">
    <source>
        <dbReference type="Pfam" id="PF01693"/>
    </source>
</evidence>
<dbReference type="InterPro" id="IPR037056">
    <property type="entry name" value="RNase_H1_N_sf"/>
</dbReference>
<dbReference type="InterPro" id="IPR009027">
    <property type="entry name" value="Ribosomal_bL9/RNase_H1_N"/>
</dbReference>
<feature type="domain" description="Ribonuclease H1 N-terminal" evidence="1">
    <location>
        <begin position="20"/>
        <end position="62"/>
    </location>
</feature>
<dbReference type="Proteomes" id="UP000606935">
    <property type="component" value="Unassembled WGS sequence"/>
</dbReference>
<protein>
    <recommendedName>
        <fullName evidence="1">Ribonuclease H1 N-terminal domain-containing protein</fullName>
    </recommendedName>
</protein>
<keyword evidence="3" id="KW-1185">Reference proteome</keyword>
<evidence type="ECO:0000313" key="2">
    <source>
        <dbReference type="EMBL" id="GGO65364.1"/>
    </source>
</evidence>
<comment type="caution">
    <text evidence="2">The sequence shown here is derived from an EMBL/GenBank/DDBJ whole genome shotgun (WGS) entry which is preliminary data.</text>
</comment>
<dbReference type="InterPro" id="IPR011320">
    <property type="entry name" value="RNase_H1_N"/>
</dbReference>
<organism evidence="2 3">
    <name type="scientific">Bowmanella pacifica</name>
    <dbReference type="NCBI Taxonomy" id="502051"/>
    <lineage>
        <taxon>Bacteria</taxon>
        <taxon>Pseudomonadati</taxon>
        <taxon>Pseudomonadota</taxon>
        <taxon>Gammaproteobacteria</taxon>
        <taxon>Alteromonadales</taxon>
        <taxon>Alteromonadaceae</taxon>
        <taxon>Bowmanella</taxon>
    </lineage>
</organism>
<evidence type="ECO:0000313" key="3">
    <source>
        <dbReference type="Proteomes" id="UP000606935"/>
    </source>
</evidence>
<name>A0A918DI41_9ALTE</name>
<reference evidence="2" key="2">
    <citation type="submission" date="2020-09" db="EMBL/GenBank/DDBJ databases">
        <authorList>
            <person name="Sun Q."/>
            <person name="Zhou Y."/>
        </authorList>
    </citation>
    <scope>NUCLEOTIDE SEQUENCE</scope>
    <source>
        <strain evidence="2">CGMCC 1.7086</strain>
    </source>
</reference>
<dbReference type="EMBL" id="BMLS01000001">
    <property type="protein sequence ID" value="GGO65364.1"/>
    <property type="molecule type" value="Genomic_DNA"/>
</dbReference>
<reference evidence="2" key="1">
    <citation type="journal article" date="2014" name="Int. J. Syst. Evol. Microbiol.">
        <title>Complete genome sequence of Corynebacterium casei LMG S-19264T (=DSM 44701T), isolated from a smear-ripened cheese.</title>
        <authorList>
            <consortium name="US DOE Joint Genome Institute (JGI-PGF)"/>
            <person name="Walter F."/>
            <person name="Albersmeier A."/>
            <person name="Kalinowski J."/>
            <person name="Ruckert C."/>
        </authorList>
    </citation>
    <scope>NUCLEOTIDE SEQUENCE</scope>
    <source>
        <strain evidence="2">CGMCC 1.7086</strain>
    </source>
</reference>
<dbReference type="AlphaFoldDB" id="A0A918DI41"/>
<accession>A0A918DI41</accession>
<sequence>MPCAIQEIEMNKRPSTKRNWYVVFAGARPGIYGCWEEVERLAINFPKARYQKFSSRKEAEAAFAECSRVGYDSKATYQWNYTPPVRRGMR</sequence>
<dbReference type="Pfam" id="PF01693">
    <property type="entry name" value="Cauli_VI"/>
    <property type="match status" value="1"/>
</dbReference>